<comment type="subcellular location">
    <subcellularLocation>
        <location evidence="1">Cell envelope</location>
    </subcellularLocation>
</comment>
<dbReference type="EMBL" id="FWFG01000107">
    <property type="protein sequence ID" value="SLM95047.1"/>
    <property type="molecule type" value="Genomic_DNA"/>
</dbReference>
<dbReference type="PANTHER" id="PTHR43649">
    <property type="entry name" value="ARABINOSE-BINDING PROTEIN-RELATED"/>
    <property type="match status" value="1"/>
</dbReference>
<organism evidence="6 7">
    <name type="scientific">Brachybacterium nesterenkovii</name>
    <dbReference type="NCBI Taxonomy" id="47847"/>
    <lineage>
        <taxon>Bacteria</taxon>
        <taxon>Bacillati</taxon>
        <taxon>Actinomycetota</taxon>
        <taxon>Actinomycetes</taxon>
        <taxon>Micrococcales</taxon>
        <taxon>Dermabacteraceae</taxon>
        <taxon>Brachybacterium</taxon>
    </lineage>
</organism>
<dbReference type="OrthoDB" id="1650177at2"/>
<dbReference type="CDD" id="cd13585">
    <property type="entry name" value="PBP2_TMBP_like"/>
    <property type="match status" value="1"/>
</dbReference>
<dbReference type="Proteomes" id="UP000195981">
    <property type="component" value="Unassembled WGS sequence"/>
</dbReference>
<evidence type="ECO:0000256" key="3">
    <source>
        <dbReference type="ARBA" id="ARBA00022448"/>
    </source>
</evidence>
<evidence type="ECO:0000256" key="4">
    <source>
        <dbReference type="ARBA" id="ARBA00022729"/>
    </source>
</evidence>
<protein>
    <submittedName>
        <fullName evidence="6">Sugar ABC transporter, sugar-binding protein</fullName>
    </submittedName>
</protein>
<reference evidence="6 7" key="1">
    <citation type="submission" date="2017-02" db="EMBL/GenBank/DDBJ databases">
        <authorList>
            <person name="Peterson S.W."/>
        </authorList>
    </citation>
    <scope>NUCLEOTIDE SEQUENCE [LARGE SCALE GENOMIC DNA]</scope>
    <source>
        <strain evidence="6 7">CIP104813</strain>
    </source>
</reference>
<accession>A0A1X6X922</accession>
<dbReference type="InterPro" id="IPR006311">
    <property type="entry name" value="TAT_signal"/>
</dbReference>
<dbReference type="Gene3D" id="3.40.190.10">
    <property type="entry name" value="Periplasmic binding protein-like II"/>
    <property type="match status" value="1"/>
</dbReference>
<keyword evidence="3" id="KW-0813">Transport</keyword>
<evidence type="ECO:0000313" key="6">
    <source>
        <dbReference type="EMBL" id="SLM95047.1"/>
    </source>
</evidence>
<comment type="similarity">
    <text evidence="2">Belongs to the bacterial solute-binding protein 1 family.</text>
</comment>
<dbReference type="InterPro" id="IPR050490">
    <property type="entry name" value="Bact_solute-bd_prot1"/>
</dbReference>
<name>A0A1X6X922_9MICO</name>
<feature type="chain" id="PRO_5010854961" evidence="5">
    <location>
        <begin position="23"/>
        <end position="443"/>
    </location>
</feature>
<dbReference type="PROSITE" id="PS51318">
    <property type="entry name" value="TAT"/>
    <property type="match status" value="1"/>
</dbReference>
<dbReference type="AlphaFoldDB" id="A0A1X6X922"/>
<gene>
    <name evidence="6" type="ORF">FM110_12135</name>
</gene>
<dbReference type="RefSeq" id="WP_087105012.1">
    <property type="nucleotide sequence ID" value="NZ_FWFG01000107.1"/>
</dbReference>
<dbReference type="SUPFAM" id="SSF53850">
    <property type="entry name" value="Periplasmic binding protein-like II"/>
    <property type="match status" value="1"/>
</dbReference>
<dbReference type="PROSITE" id="PS51257">
    <property type="entry name" value="PROKAR_LIPOPROTEIN"/>
    <property type="match status" value="1"/>
</dbReference>
<keyword evidence="7" id="KW-1185">Reference proteome</keyword>
<keyword evidence="4 5" id="KW-0732">Signal</keyword>
<dbReference type="GO" id="GO:0030313">
    <property type="term" value="C:cell envelope"/>
    <property type="evidence" value="ECO:0007669"/>
    <property type="project" value="UniProtKB-SubCell"/>
</dbReference>
<evidence type="ECO:0000313" key="7">
    <source>
        <dbReference type="Proteomes" id="UP000195981"/>
    </source>
</evidence>
<evidence type="ECO:0000256" key="5">
    <source>
        <dbReference type="SAM" id="SignalP"/>
    </source>
</evidence>
<proteinExistence type="inferred from homology"/>
<dbReference type="Pfam" id="PF01547">
    <property type="entry name" value="SBP_bac_1"/>
    <property type="match status" value="1"/>
</dbReference>
<sequence length="443" mass="47040">MLSRRRLLTALAATGAVGTAAACSPSSSNGGGDDGEDAKTLTFRLWDETAKPAYEESFQAFTEKTGWKVAITVVPWDEYWKTLSLDVGSSEAADVYWMNSANFVQFQESGNLMNINDVVTEGRDKWVKSVVDLYTRDGGLWGVPQLWDSIALYYNKNLTDAAGIDPASLRFDPAAPTDALRDAGRALTLDQGGKHPGDEGFDPNTRTQFAFNAQADRQAIIGPFLASNGAQWQDADEKYSFASAEGIAAFQYAADLVNVQQIAPSAADTNENGDFTRDLFTQGKLALFQSGPYNVKNIAEGVGDTFAWGIAPLVAGPAGGKSVIHGVVAVGNARAGDEKKEGIQELLRWLGTADGQRPLGTQGVAFPAHADAQGAFVEHWSGKGVDVQQFITATNDTTPADRGAKSNAGLEAAMPIFQEIFIGRLSAADGLPAAQEAGNEAMA</sequence>
<dbReference type="PANTHER" id="PTHR43649:SF31">
    <property type="entry name" value="SN-GLYCEROL-3-PHOSPHATE-BINDING PERIPLASMIC PROTEIN UGPB"/>
    <property type="match status" value="1"/>
</dbReference>
<dbReference type="InterPro" id="IPR006059">
    <property type="entry name" value="SBP"/>
</dbReference>
<evidence type="ECO:0000256" key="2">
    <source>
        <dbReference type="ARBA" id="ARBA00008520"/>
    </source>
</evidence>
<evidence type="ECO:0000256" key="1">
    <source>
        <dbReference type="ARBA" id="ARBA00004196"/>
    </source>
</evidence>
<feature type="signal peptide" evidence="5">
    <location>
        <begin position="1"/>
        <end position="22"/>
    </location>
</feature>